<keyword evidence="1" id="KW-1133">Transmembrane helix</keyword>
<dbReference type="InterPro" id="IPR002656">
    <property type="entry name" value="Acyl_transf_3_dom"/>
</dbReference>
<feature type="transmembrane region" description="Helical" evidence="1">
    <location>
        <begin position="199"/>
        <end position="218"/>
    </location>
</feature>
<feature type="transmembrane region" description="Helical" evidence="1">
    <location>
        <begin position="93"/>
        <end position="110"/>
    </location>
</feature>
<feature type="transmembrane region" description="Helical" evidence="1">
    <location>
        <begin position="173"/>
        <end position="193"/>
    </location>
</feature>
<evidence type="ECO:0000256" key="1">
    <source>
        <dbReference type="SAM" id="Phobius"/>
    </source>
</evidence>
<dbReference type="InterPro" id="IPR052734">
    <property type="entry name" value="Nod_factor_acetyltransferase"/>
</dbReference>
<dbReference type="EMBL" id="JBHZOL010000060">
    <property type="protein sequence ID" value="MFE4106275.1"/>
    <property type="molecule type" value="Genomic_DNA"/>
</dbReference>
<feature type="transmembrane region" description="Helical" evidence="1">
    <location>
        <begin position="230"/>
        <end position="250"/>
    </location>
</feature>
<evidence type="ECO:0000313" key="4">
    <source>
        <dbReference type="Proteomes" id="UP001600165"/>
    </source>
</evidence>
<feature type="transmembrane region" description="Helical" evidence="1">
    <location>
        <begin position="262"/>
        <end position="283"/>
    </location>
</feature>
<evidence type="ECO:0000313" key="3">
    <source>
        <dbReference type="EMBL" id="MFE4106275.1"/>
    </source>
</evidence>
<keyword evidence="1" id="KW-0812">Transmembrane</keyword>
<dbReference type="RefSeq" id="WP_377963875.1">
    <property type="nucleotide sequence ID" value="NZ_JBHZOL010000060.1"/>
</dbReference>
<dbReference type="Proteomes" id="UP001600165">
    <property type="component" value="Unassembled WGS sequence"/>
</dbReference>
<name>A0ABW6IF26_9CYAN</name>
<keyword evidence="1" id="KW-0472">Membrane</keyword>
<feature type="transmembrane region" description="Helical" evidence="1">
    <location>
        <begin position="330"/>
        <end position="358"/>
    </location>
</feature>
<dbReference type="Pfam" id="PF01757">
    <property type="entry name" value="Acyl_transf_3"/>
    <property type="match status" value="1"/>
</dbReference>
<feature type="transmembrane region" description="Helical" evidence="1">
    <location>
        <begin position="52"/>
        <end position="72"/>
    </location>
</feature>
<comment type="caution">
    <text evidence="3">The sequence shown here is derived from an EMBL/GenBank/DDBJ whole genome shotgun (WGS) entry which is preliminary data.</text>
</comment>
<reference evidence="3 4" key="1">
    <citation type="submission" date="2024-10" db="EMBL/GenBank/DDBJ databases">
        <authorList>
            <person name="Ratan Roy A."/>
            <person name="Morales Sandoval P.H."/>
            <person name="De Los Santos Villalobos S."/>
            <person name="Chakraborty S."/>
            <person name="Mukherjee J."/>
        </authorList>
    </citation>
    <scope>NUCLEOTIDE SEQUENCE [LARGE SCALE GENOMIC DNA]</scope>
    <source>
        <strain evidence="3 4">S1</strain>
    </source>
</reference>
<evidence type="ECO:0000259" key="2">
    <source>
        <dbReference type="Pfam" id="PF01757"/>
    </source>
</evidence>
<accession>A0ABW6IF26</accession>
<keyword evidence="3" id="KW-0808">Transferase</keyword>
<dbReference type="PANTHER" id="PTHR37312">
    <property type="entry name" value="MEMBRANE-BOUND ACYLTRANSFERASE YKRP-RELATED"/>
    <property type="match status" value="1"/>
</dbReference>
<protein>
    <submittedName>
        <fullName evidence="3">Acyltransferase family protein</fullName>
    </submittedName>
</protein>
<gene>
    <name evidence="3" type="ORF">ACFVKH_08310</name>
</gene>
<dbReference type="GO" id="GO:0016746">
    <property type="term" value="F:acyltransferase activity"/>
    <property type="evidence" value="ECO:0007669"/>
    <property type="project" value="UniProtKB-KW"/>
</dbReference>
<keyword evidence="3" id="KW-0012">Acyltransferase</keyword>
<proteinExistence type="predicted"/>
<sequence>MNLSDQPGQDPIALPISVTQKTKNRVAWIDNLRSIGIFAVVLVHTGRLEPGFAIYAASFFMPLFFFISGLFVKDKVIKQPFFSFAQVRAYKLLIPYITFNIISYVLWFFVLRHVGGRAEEAVPPLKPLLGMVYGVGGNDWLAHNITLWFFTCLFSTEIFFFFLLKLKDKTKIAIALFSCSIVGYLFFAIVGPANFRLPFGLDIGLTAIVFYGLGYLLQSYVLKEKFSHRYFWPVTIILLGVYVGCTRLNGSTAFIIGNFGNYFYFYLSAIAGILFWMHVAYLIKPNWLLSAIGQNTLIIFPLHLLVFPFLTGFLVYGLRIPPTTLAQSNLIAFAYAVVAILLLLPVGWLLTTYAPVFIGRPSRAKAAQP</sequence>
<dbReference type="PANTHER" id="PTHR37312:SF1">
    <property type="entry name" value="MEMBRANE-BOUND ACYLTRANSFERASE YKRP-RELATED"/>
    <property type="match status" value="1"/>
</dbReference>
<feature type="transmembrane region" description="Helical" evidence="1">
    <location>
        <begin position="145"/>
        <end position="166"/>
    </location>
</feature>
<organism evidence="3 4">
    <name type="scientific">Almyronema epifaneia S1</name>
    <dbReference type="NCBI Taxonomy" id="2991925"/>
    <lineage>
        <taxon>Bacteria</taxon>
        <taxon>Bacillati</taxon>
        <taxon>Cyanobacteriota</taxon>
        <taxon>Cyanophyceae</taxon>
        <taxon>Nodosilineales</taxon>
        <taxon>Nodosilineaceae</taxon>
        <taxon>Almyronema</taxon>
        <taxon>Almyronema epifaneia</taxon>
    </lineage>
</organism>
<feature type="domain" description="Acyltransferase 3" evidence="2">
    <location>
        <begin position="27"/>
        <end position="349"/>
    </location>
</feature>
<feature type="transmembrane region" description="Helical" evidence="1">
    <location>
        <begin position="295"/>
        <end position="318"/>
    </location>
</feature>
<keyword evidence="4" id="KW-1185">Reference proteome</keyword>